<dbReference type="AlphaFoldDB" id="A0A7D5K7D3"/>
<gene>
    <name evidence="2" type="ORF">HYG82_13970</name>
</gene>
<reference evidence="2 3" key="1">
    <citation type="submission" date="2020-07" db="EMBL/GenBank/DDBJ databases">
        <authorList>
            <person name="Cui H."/>
        </authorList>
    </citation>
    <scope>NUCLEOTIDE SEQUENCE [LARGE SCALE GENOMIC DNA]</scope>
    <source>
        <strain evidence="2 3">YPL8</strain>
    </source>
</reference>
<evidence type="ECO:0000313" key="2">
    <source>
        <dbReference type="EMBL" id="QLG49883.1"/>
    </source>
</evidence>
<sequence>MFTTLKRLQERDATEWRIDEREPLANDARGVLGLKPANLDSPWRGSPAVVGRRPTA</sequence>
<dbReference type="RefSeq" id="WP_179261855.1">
    <property type="nucleotide sequence ID" value="NZ_CP058601.1"/>
</dbReference>
<protein>
    <submittedName>
        <fullName evidence="2">Uncharacterized protein</fullName>
    </submittedName>
</protein>
<organism evidence="2 3">
    <name type="scientific">Natrinema halophilum</name>
    <dbReference type="NCBI Taxonomy" id="1699371"/>
    <lineage>
        <taxon>Archaea</taxon>
        <taxon>Methanobacteriati</taxon>
        <taxon>Methanobacteriota</taxon>
        <taxon>Stenosarchaea group</taxon>
        <taxon>Halobacteria</taxon>
        <taxon>Halobacteriales</taxon>
        <taxon>Natrialbaceae</taxon>
        <taxon>Natrinema</taxon>
    </lineage>
</organism>
<keyword evidence="3" id="KW-1185">Reference proteome</keyword>
<dbReference type="Proteomes" id="UP000509241">
    <property type="component" value="Chromosome"/>
</dbReference>
<feature type="region of interest" description="Disordered" evidence="1">
    <location>
        <begin position="33"/>
        <end position="56"/>
    </location>
</feature>
<accession>A0A7D5K7D3</accession>
<name>A0A7D5K7D3_9EURY</name>
<evidence type="ECO:0000256" key="1">
    <source>
        <dbReference type="SAM" id="MobiDB-lite"/>
    </source>
</evidence>
<evidence type="ECO:0000313" key="3">
    <source>
        <dbReference type="Proteomes" id="UP000509241"/>
    </source>
</evidence>
<dbReference type="KEGG" id="haly:HYG82_13970"/>
<dbReference type="GeneID" id="56034419"/>
<proteinExistence type="predicted"/>
<dbReference type="EMBL" id="CP058601">
    <property type="protein sequence ID" value="QLG49883.1"/>
    <property type="molecule type" value="Genomic_DNA"/>
</dbReference>